<name>A0ABU0MIQ6_9PROT</name>
<proteinExistence type="predicted"/>
<evidence type="ECO:0000313" key="1">
    <source>
        <dbReference type="EMBL" id="MDQ0533337.1"/>
    </source>
</evidence>
<sequence length="145" mass="15049">MAAVLLPLAAGVAVAQTPQRGPVPLTPGSSSGADRPVVDLSLCRAMVAHRPAPDVQYRPGVDVHGRPVAPADLPGSGGAQPPIPVDLPLSVELARRMGIALPSAPGLPDEMTAAWLTVVGDQLYLNGQPMEAASEERVYAYCRTR</sequence>
<keyword evidence="2" id="KW-1185">Reference proteome</keyword>
<dbReference type="RefSeq" id="WP_307354385.1">
    <property type="nucleotide sequence ID" value="NZ_JAGINO010000006.1"/>
</dbReference>
<comment type="caution">
    <text evidence="1">The sequence shown here is derived from an EMBL/GenBank/DDBJ whole genome shotgun (WGS) entry which is preliminary data.</text>
</comment>
<dbReference type="Proteomes" id="UP001244552">
    <property type="component" value="Unassembled WGS sequence"/>
</dbReference>
<gene>
    <name evidence="1" type="ORF">QO018_002188</name>
</gene>
<reference evidence="1 2" key="1">
    <citation type="submission" date="2023-07" db="EMBL/GenBank/DDBJ databases">
        <title>Genomic Encyclopedia of Type Strains, Phase IV (KMG-IV): sequencing the most valuable type-strain genomes for metagenomic binning, comparative biology and taxonomic classification.</title>
        <authorList>
            <person name="Goeker M."/>
        </authorList>
    </citation>
    <scope>NUCLEOTIDE SEQUENCE [LARGE SCALE GENOMIC DNA]</scope>
    <source>
        <strain evidence="1 2">DSM 19922</strain>
    </source>
</reference>
<protein>
    <submittedName>
        <fullName evidence="1">Uncharacterized protein</fullName>
    </submittedName>
</protein>
<evidence type="ECO:0000313" key="2">
    <source>
        <dbReference type="Proteomes" id="UP001244552"/>
    </source>
</evidence>
<organism evidence="1 2">
    <name type="scientific">Azospirillum picis</name>
    <dbReference type="NCBI Taxonomy" id="488438"/>
    <lineage>
        <taxon>Bacteria</taxon>
        <taxon>Pseudomonadati</taxon>
        <taxon>Pseudomonadota</taxon>
        <taxon>Alphaproteobacteria</taxon>
        <taxon>Rhodospirillales</taxon>
        <taxon>Azospirillaceae</taxon>
        <taxon>Azospirillum</taxon>
    </lineage>
</organism>
<accession>A0ABU0MIQ6</accession>
<dbReference type="EMBL" id="JAUSVU010000006">
    <property type="protein sequence ID" value="MDQ0533337.1"/>
    <property type="molecule type" value="Genomic_DNA"/>
</dbReference>